<reference evidence="3 4" key="1">
    <citation type="submission" date="2017-06" db="EMBL/GenBank/DDBJ databases">
        <title>Global population genomics of the pathogenic fungus Cryptococcus neoformans var. grubii.</title>
        <authorList>
            <person name="Cuomo C."/>
            <person name="Litvintseva A."/>
            <person name="Chen Y."/>
            <person name="Young S."/>
            <person name="Zeng Q."/>
            <person name="Chapman S."/>
            <person name="Gujja S."/>
            <person name="Saif S."/>
            <person name="Birren B."/>
        </authorList>
    </citation>
    <scope>NUCLEOTIDE SEQUENCE [LARGE SCALE GENOMIC DNA]</scope>
    <source>
        <strain evidence="3 4">Tu259-1</strain>
    </source>
</reference>
<dbReference type="PANTHER" id="PTHR40465">
    <property type="entry name" value="CHROMOSOME 1, WHOLE GENOME SHOTGUN SEQUENCE"/>
    <property type="match status" value="1"/>
</dbReference>
<evidence type="ECO:0000313" key="3">
    <source>
        <dbReference type="EMBL" id="OXG23868.1"/>
    </source>
</evidence>
<protein>
    <recommendedName>
        <fullName evidence="2">DUF6534 domain-containing protein</fullName>
    </recommendedName>
</protein>
<feature type="transmembrane region" description="Helical" evidence="1">
    <location>
        <begin position="287"/>
        <end position="307"/>
    </location>
</feature>
<organism evidence="3 4">
    <name type="scientific">Cryptococcus neoformans Tu259-1</name>
    <dbReference type="NCBI Taxonomy" id="1230072"/>
    <lineage>
        <taxon>Eukaryota</taxon>
        <taxon>Fungi</taxon>
        <taxon>Dikarya</taxon>
        <taxon>Basidiomycota</taxon>
        <taxon>Agaricomycotina</taxon>
        <taxon>Tremellomycetes</taxon>
        <taxon>Tremellales</taxon>
        <taxon>Cryptococcaceae</taxon>
        <taxon>Cryptococcus</taxon>
        <taxon>Cryptococcus neoformans species complex</taxon>
    </lineage>
</organism>
<dbReference type="EMBL" id="AMKT01000034">
    <property type="protein sequence ID" value="OXG23868.1"/>
    <property type="molecule type" value="Genomic_DNA"/>
</dbReference>
<evidence type="ECO:0000256" key="1">
    <source>
        <dbReference type="SAM" id="Phobius"/>
    </source>
</evidence>
<dbReference type="InterPro" id="IPR045339">
    <property type="entry name" value="DUF6534"/>
</dbReference>
<feature type="transmembrane region" description="Helical" evidence="1">
    <location>
        <begin position="178"/>
        <end position="200"/>
    </location>
</feature>
<gene>
    <name evidence="3" type="ORF">C361_02408</name>
</gene>
<comment type="caution">
    <text evidence="3">The sequence shown here is derived from an EMBL/GenBank/DDBJ whole genome shotgun (WGS) entry which is preliminary data.</text>
</comment>
<feature type="transmembrane region" description="Helical" evidence="1">
    <location>
        <begin position="261"/>
        <end position="281"/>
    </location>
</feature>
<feature type="transmembrane region" description="Helical" evidence="1">
    <location>
        <begin position="220"/>
        <end position="241"/>
    </location>
</feature>
<feature type="transmembrane region" description="Helical" evidence="1">
    <location>
        <begin position="108"/>
        <end position="127"/>
    </location>
</feature>
<dbReference type="PANTHER" id="PTHR40465:SF1">
    <property type="entry name" value="DUF6534 DOMAIN-CONTAINING PROTEIN"/>
    <property type="match status" value="1"/>
</dbReference>
<keyword evidence="1" id="KW-0812">Transmembrane</keyword>
<feature type="domain" description="DUF6534" evidence="2">
    <location>
        <begin position="227"/>
        <end position="311"/>
    </location>
</feature>
<feature type="transmembrane region" description="Helical" evidence="1">
    <location>
        <begin position="147"/>
        <end position="166"/>
    </location>
</feature>
<name>A0A854QE51_CRYNE</name>
<evidence type="ECO:0000259" key="2">
    <source>
        <dbReference type="Pfam" id="PF20152"/>
    </source>
</evidence>
<evidence type="ECO:0000313" key="4">
    <source>
        <dbReference type="Proteomes" id="UP000199727"/>
    </source>
</evidence>
<dbReference type="Pfam" id="PF20152">
    <property type="entry name" value="DUF6534"/>
    <property type="match status" value="1"/>
</dbReference>
<dbReference type="AlphaFoldDB" id="A0A854QE51"/>
<dbReference type="Proteomes" id="UP000199727">
    <property type="component" value="Unassembled WGS sequence"/>
</dbReference>
<feature type="transmembrane region" description="Helical" evidence="1">
    <location>
        <begin position="74"/>
        <end position="96"/>
    </location>
</feature>
<dbReference type="OrthoDB" id="2583436at2759"/>
<sequence length="406" mass="45319">MVKRQRVQLPAIYGFLRCGLFLFLSRLPLPTSICFSTLTPLYRLRVAPLKSMSSIEEISKVAITADLARNLTPLILSLGLDGLMMGVIGNQFLRYLLITEHESVHIKLVIYFATAAAIATTCFTWAMEVNMFAYNYGQYAQFTSQHWSAWYGLLCSMTKIPVQAFYGERAWRINNRSLLISATLPFTLLLSAIGSIGFTALDHKLNFSADIGYAGTVFFYLWPTACIVSDLINTGGILWGLYKSRTGWIVTDKLIYKLMRIAVEAQIPPTIFASIVLMAWSQKMSSISTLFTIILPKIYLTGALSVLNSRDTIRQNSSTYYSNSDFNSGQKSSRRQANTGVTVSTDTYVESHFSYEAPKMGLNRILAKDHRHDSVDDLEAGMSLSPVPVQISKEGLIDDSKSLVHI</sequence>
<keyword evidence="1" id="KW-1133">Transmembrane helix</keyword>
<proteinExistence type="predicted"/>
<keyword evidence="1" id="KW-0472">Membrane</keyword>
<accession>A0A854QE51</accession>